<keyword evidence="2" id="KW-0067">ATP-binding</keyword>
<organism evidence="4 5">
    <name type="scientific">Paludibacterium paludis</name>
    <dbReference type="NCBI Taxonomy" id="1225769"/>
    <lineage>
        <taxon>Bacteria</taxon>
        <taxon>Pseudomonadati</taxon>
        <taxon>Pseudomonadota</taxon>
        <taxon>Betaproteobacteria</taxon>
        <taxon>Neisseriales</taxon>
        <taxon>Chromobacteriaceae</taxon>
        <taxon>Paludibacterium</taxon>
    </lineage>
</organism>
<dbReference type="SUPFAM" id="SSF52540">
    <property type="entry name" value="P-loop containing nucleoside triphosphate hydrolases"/>
    <property type="match status" value="1"/>
</dbReference>
<keyword evidence="1" id="KW-0547">Nucleotide-binding</keyword>
<dbReference type="Proteomes" id="UP000645257">
    <property type="component" value="Unassembled WGS sequence"/>
</dbReference>
<gene>
    <name evidence="4" type="ORF">GCM10011289_33040</name>
</gene>
<dbReference type="GO" id="GO:0005524">
    <property type="term" value="F:ATP binding"/>
    <property type="evidence" value="ECO:0007669"/>
    <property type="project" value="UniProtKB-KW"/>
</dbReference>
<reference evidence="4" key="2">
    <citation type="submission" date="2020-09" db="EMBL/GenBank/DDBJ databases">
        <authorList>
            <person name="Sun Q."/>
            <person name="Kim S."/>
        </authorList>
    </citation>
    <scope>NUCLEOTIDE SEQUENCE</scope>
    <source>
        <strain evidence="4">KCTC 32182</strain>
    </source>
</reference>
<feature type="region of interest" description="Disordered" evidence="3">
    <location>
        <begin position="212"/>
        <end position="231"/>
    </location>
</feature>
<dbReference type="GO" id="GO:0005737">
    <property type="term" value="C:cytoplasm"/>
    <property type="evidence" value="ECO:0007669"/>
    <property type="project" value="TreeGrafter"/>
</dbReference>
<evidence type="ECO:0000256" key="2">
    <source>
        <dbReference type="ARBA" id="ARBA00022840"/>
    </source>
</evidence>
<dbReference type="InterPro" id="IPR027417">
    <property type="entry name" value="P-loop_NTPase"/>
</dbReference>
<dbReference type="EMBL" id="BMYX01000023">
    <property type="protein sequence ID" value="GGY26853.1"/>
    <property type="molecule type" value="Genomic_DNA"/>
</dbReference>
<dbReference type="GO" id="GO:0004798">
    <property type="term" value="F:dTMP kinase activity"/>
    <property type="evidence" value="ECO:0007669"/>
    <property type="project" value="TreeGrafter"/>
</dbReference>
<dbReference type="AlphaFoldDB" id="A0A918P6L8"/>
<evidence type="ECO:0000256" key="3">
    <source>
        <dbReference type="SAM" id="MobiDB-lite"/>
    </source>
</evidence>
<dbReference type="PANTHER" id="PTHR10344">
    <property type="entry name" value="THYMIDYLATE KINASE"/>
    <property type="match status" value="1"/>
</dbReference>
<reference evidence="4" key="1">
    <citation type="journal article" date="2014" name="Int. J. Syst. Evol. Microbiol.">
        <title>Complete genome sequence of Corynebacterium casei LMG S-19264T (=DSM 44701T), isolated from a smear-ripened cheese.</title>
        <authorList>
            <consortium name="US DOE Joint Genome Institute (JGI-PGF)"/>
            <person name="Walter F."/>
            <person name="Albersmeier A."/>
            <person name="Kalinowski J."/>
            <person name="Ruckert C."/>
        </authorList>
    </citation>
    <scope>NUCLEOTIDE SEQUENCE</scope>
    <source>
        <strain evidence="4">KCTC 32182</strain>
    </source>
</reference>
<keyword evidence="5" id="KW-1185">Reference proteome</keyword>
<evidence type="ECO:0000313" key="4">
    <source>
        <dbReference type="EMBL" id="GGY26853.1"/>
    </source>
</evidence>
<dbReference type="Gene3D" id="3.40.50.300">
    <property type="entry name" value="P-loop containing nucleotide triphosphate hydrolases"/>
    <property type="match status" value="1"/>
</dbReference>
<dbReference type="RefSeq" id="WP_189536383.1">
    <property type="nucleotide sequence ID" value="NZ_BMYX01000023.1"/>
</dbReference>
<evidence type="ECO:0000313" key="5">
    <source>
        <dbReference type="Proteomes" id="UP000645257"/>
    </source>
</evidence>
<dbReference type="GO" id="GO:0006235">
    <property type="term" value="P:dTTP biosynthetic process"/>
    <property type="evidence" value="ECO:0007669"/>
    <property type="project" value="TreeGrafter"/>
</dbReference>
<protein>
    <recommendedName>
        <fullName evidence="6">Thymidylate kinase</fullName>
    </recommendedName>
</protein>
<accession>A0A918P6L8</accession>
<sequence>MLINILGPDGSGKTTQIERLIAWSRDELGIPARSLAKRDIFDTERFPECDFFGCSYETLAHRLLPQMIGECRALWLIYMNAVLVRRQPAEAGEIVFLDGYWHKHYATEAAFGLPAAWLLDVCRFFPEPDLTLVVDIDPRAVVERGHRHRPYESGCDFACADSSFIQHQDKVRGHILDLAVRHGYETIDADRPEEAIFDDICQRVRAATERDDGLGAMLPRARRTPPERQKP</sequence>
<dbReference type="GO" id="GO:0006227">
    <property type="term" value="P:dUDP biosynthetic process"/>
    <property type="evidence" value="ECO:0007669"/>
    <property type="project" value="TreeGrafter"/>
</dbReference>
<comment type="caution">
    <text evidence="4">The sequence shown here is derived from an EMBL/GenBank/DDBJ whole genome shotgun (WGS) entry which is preliminary data.</text>
</comment>
<evidence type="ECO:0000256" key="1">
    <source>
        <dbReference type="ARBA" id="ARBA00022741"/>
    </source>
</evidence>
<dbReference type="PANTHER" id="PTHR10344:SF4">
    <property type="entry name" value="UMP-CMP KINASE 2, MITOCHONDRIAL"/>
    <property type="match status" value="1"/>
</dbReference>
<dbReference type="GO" id="GO:0006233">
    <property type="term" value="P:dTDP biosynthetic process"/>
    <property type="evidence" value="ECO:0007669"/>
    <property type="project" value="TreeGrafter"/>
</dbReference>
<proteinExistence type="predicted"/>
<evidence type="ECO:0008006" key="6">
    <source>
        <dbReference type="Google" id="ProtNLM"/>
    </source>
</evidence>
<name>A0A918P6L8_9NEIS</name>